<dbReference type="PANTHER" id="PTHR12499:SF0">
    <property type="entry name" value="OPTIC ATROPHY 3 PROTEIN"/>
    <property type="match status" value="1"/>
</dbReference>
<feature type="compositionally biased region" description="Polar residues" evidence="3">
    <location>
        <begin position="205"/>
        <end position="217"/>
    </location>
</feature>
<keyword evidence="2" id="KW-0175">Coiled coil</keyword>
<evidence type="ECO:0000256" key="1">
    <source>
        <dbReference type="ARBA" id="ARBA00007584"/>
    </source>
</evidence>
<evidence type="ECO:0000313" key="4">
    <source>
        <dbReference type="EMBL" id="PFH53543.1"/>
    </source>
</evidence>
<feature type="region of interest" description="Disordered" evidence="3">
    <location>
        <begin position="191"/>
        <end position="217"/>
    </location>
</feature>
<organism evidence="4 5">
    <name type="scientific">Amanita thiersii Skay4041</name>
    <dbReference type="NCBI Taxonomy" id="703135"/>
    <lineage>
        <taxon>Eukaryota</taxon>
        <taxon>Fungi</taxon>
        <taxon>Dikarya</taxon>
        <taxon>Basidiomycota</taxon>
        <taxon>Agaricomycotina</taxon>
        <taxon>Agaricomycetes</taxon>
        <taxon>Agaricomycetidae</taxon>
        <taxon>Agaricales</taxon>
        <taxon>Pluteineae</taxon>
        <taxon>Amanitaceae</taxon>
        <taxon>Amanita</taxon>
    </lineage>
</organism>
<dbReference type="InterPro" id="IPR010754">
    <property type="entry name" value="OPA3-like"/>
</dbReference>
<dbReference type="AlphaFoldDB" id="A0A2A9NZR3"/>
<sequence>MASVKLATLLIRTIAKPISTRLKSQAAQCVKYSHFLPLPLNNETFRNLCVDLAQMMHRSEVKLRTYILGEPAKHIRPLSEVRAIENGANMLAEGFLFAVAASLIIGETWRSSRSQSKRREDVDDHLDDLGTKVAELSTRLDTLSTVVETQLRDEKERNDELARILERVVEIGLRGGWAEFKDTPLVLPRIQLAPSSSNRATSSSPIDATSTSENNQP</sequence>
<dbReference type="PANTHER" id="PTHR12499">
    <property type="entry name" value="OPTIC ATROPHY 3 PROTEIN OPA3"/>
    <property type="match status" value="1"/>
</dbReference>
<dbReference type="GO" id="GO:0019216">
    <property type="term" value="P:regulation of lipid metabolic process"/>
    <property type="evidence" value="ECO:0007669"/>
    <property type="project" value="TreeGrafter"/>
</dbReference>
<comment type="similarity">
    <text evidence="1">Belongs to the OPA3 family.</text>
</comment>
<evidence type="ECO:0000313" key="5">
    <source>
        <dbReference type="Proteomes" id="UP000242287"/>
    </source>
</evidence>
<proteinExistence type="inferred from homology"/>
<name>A0A2A9NZR3_9AGAR</name>
<protein>
    <recommendedName>
        <fullName evidence="6">OPA3-like protein</fullName>
    </recommendedName>
</protein>
<reference evidence="4 5" key="1">
    <citation type="submission" date="2014-02" db="EMBL/GenBank/DDBJ databases">
        <title>Transposable element dynamics among asymbiotic and ectomycorrhizal Amanita fungi.</title>
        <authorList>
            <consortium name="DOE Joint Genome Institute"/>
            <person name="Hess J."/>
            <person name="Skrede I."/>
            <person name="Wolfe B."/>
            <person name="LaButti K."/>
            <person name="Ohm R.A."/>
            <person name="Grigoriev I.V."/>
            <person name="Pringle A."/>
        </authorList>
    </citation>
    <scope>NUCLEOTIDE SEQUENCE [LARGE SCALE GENOMIC DNA]</scope>
    <source>
        <strain evidence="4 5">SKay4041</strain>
    </source>
</reference>
<evidence type="ECO:0000256" key="3">
    <source>
        <dbReference type="SAM" id="MobiDB-lite"/>
    </source>
</evidence>
<dbReference type="EMBL" id="KZ301973">
    <property type="protein sequence ID" value="PFH53543.1"/>
    <property type="molecule type" value="Genomic_DNA"/>
</dbReference>
<keyword evidence="5" id="KW-1185">Reference proteome</keyword>
<dbReference type="Pfam" id="PF07047">
    <property type="entry name" value="OPA3"/>
    <property type="match status" value="1"/>
</dbReference>
<evidence type="ECO:0000256" key="2">
    <source>
        <dbReference type="ARBA" id="ARBA00023054"/>
    </source>
</evidence>
<accession>A0A2A9NZR3</accession>
<dbReference type="GO" id="GO:0005739">
    <property type="term" value="C:mitochondrion"/>
    <property type="evidence" value="ECO:0007669"/>
    <property type="project" value="TreeGrafter"/>
</dbReference>
<evidence type="ECO:0008006" key="6">
    <source>
        <dbReference type="Google" id="ProtNLM"/>
    </source>
</evidence>
<dbReference type="Proteomes" id="UP000242287">
    <property type="component" value="Unassembled WGS sequence"/>
</dbReference>
<gene>
    <name evidence="4" type="ORF">AMATHDRAFT_137227</name>
</gene>
<dbReference type="OrthoDB" id="2129069at2759"/>
<feature type="compositionally biased region" description="Low complexity" evidence="3">
    <location>
        <begin position="195"/>
        <end position="204"/>
    </location>
</feature>